<dbReference type="PANTHER" id="PTHR15410">
    <property type="entry name" value="HIRA-INTERACTING PROTEIN 3"/>
    <property type="match status" value="1"/>
</dbReference>
<accession>A0A9W8LV85</accession>
<dbReference type="EMBL" id="JANBUO010000239">
    <property type="protein sequence ID" value="KAJ2805966.1"/>
    <property type="molecule type" value="Genomic_DNA"/>
</dbReference>
<feature type="domain" description="DEK-C" evidence="2">
    <location>
        <begin position="3"/>
        <end position="63"/>
    </location>
</feature>
<name>A0A9W8LV85_9FUNG</name>
<dbReference type="PANTHER" id="PTHR15410:SF2">
    <property type="entry name" value="HIRA-INTERACTING PROTEIN 3"/>
    <property type="match status" value="1"/>
</dbReference>
<evidence type="ECO:0000313" key="4">
    <source>
        <dbReference type="Proteomes" id="UP001140094"/>
    </source>
</evidence>
<dbReference type="GO" id="GO:0005634">
    <property type="term" value="C:nucleus"/>
    <property type="evidence" value="ECO:0007669"/>
    <property type="project" value="TreeGrafter"/>
</dbReference>
<dbReference type="PROSITE" id="PS51998">
    <property type="entry name" value="DEK_C"/>
    <property type="match status" value="1"/>
</dbReference>
<sequence>MADIDIDALKKVCSRIVREGDLDSLTDRTVRRSAEKELGLEQKVLDEQPYKKLVKDTVSEVLESLTKEREQQQDSENSNEVAEDDGAETDNSDENGNDDAAKSTEEKGNSENEDEFSDVVDEEPVPARRSKKRDTSDNAPAPRKRAKTTADSEGGVAKGSAATIANLKSYISKCGLRKTWSKELAGMNGAQQVRHLKKILQDLGMEGRPTLEKCKQIKAKRDLQAELDAMDQDNIIEGGDAVPQAEATRSRRRAASKKVSYTVDHISDSEEGEEFDEGKDNDETGDDSEEDGQGGNSDKDSDQDADEEVQDERSEESDAYTENASESDANDVASSEGEPDSEPEE</sequence>
<feature type="region of interest" description="Disordered" evidence="1">
    <location>
        <begin position="231"/>
        <end position="345"/>
    </location>
</feature>
<protein>
    <recommendedName>
        <fullName evidence="2">DEK-C domain-containing protein</fullName>
    </recommendedName>
</protein>
<reference evidence="3" key="1">
    <citation type="submission" date="2022-07" db="EMBL/GenBank/DDBJ databases">
        <title>Phylogenomic reconstructions and comparative analyses of Kickxellomycotina fungi.</title>
        <authorList>
            <person name="Reynolds N.K."/>
            <person name="Stajich J.E."/>
            <person name="Barry K."/>
            <person name="Grigoriev I.V."/>
            <person name="Crous P."/>
            <person name="Smith M.E."/>
        </authorList>
    </citation>
    <scope>NUCLEOTIDE SEQUENCE</scope>
    <source>
        <strain evidence="3">NRRL 1565</strain>
    </source>
</reference>
<feature type="compositionally biased region" description="Acidic residues" evidence="1">
    <location>
        <begin position="111"/>
        <end position="124"/>
    </location>
</feature>
<dbReference type="InterPro" id="IPR037647">
    <property type="entry name" value="HIRIP3"/>
</dbReference>
<proteinExistence type="predicted"/>
<feature type="compositionally biased region" description="Basic and acidic residues" evidence="1">
    <location>
        <begin position="99"/>
        <end position="110"/>
    </location>
</feature>
<organism evidence="3 4">
    <name type="scientific">Coemansia guatemalensis</name>
    <dbReference type="NCBI Taxonomy" id="2761395"/>
    <lineage>
        <taxon>Eukaryota</taxon>
        <taxon>Fungi</taxon>
        <taxon>Fungi incertae sedis</taxon>
        <taxon>Zoopagomycota</taxon>
        <taxon>Kickxellomycotina</taxon>
        <taxon>Kickxellomycetes</taxon>
        <taxon>Kickxellales</taxon>
        <taxon>Kickxellaceae</taxon>
        <taxon>Coemansia</taxon>
    </lineage>
</organism>
<dbReference type="InterPro" id="IPR014876">
    <property type="entry name" value="DEK_C"/>
</dbReference>
<feature type="compositionally biased region" description="Acidic residues" evidence="1">
    <location>
        <begin position="81"/>
        <end position="97"/>
    </location>
</feature>
<evidence type="ECO:0000256" key="1">
    <source>
        <dbReference type="SAM" id="MobiDB-lite"/>
    </source>
</evidence>
<gene>
    <name evidence="3" type="ORF">H4R20_001879</name>
</gene>
<feature type="region of interest" description="Disordered" evidence="1">
    <location>
        <begin position="63"/>
        <end position="160"/>
    </location>
</feature>
<evidence type="ECO:0000313" key="3">
    <source>
        <dbReference type="EMBL" id="KAJ2805966.1"/>
    </source>
</evidence>
<feature type="compositionally biased region" description="Acidic residues" evidence="1">
    <location>
        <begin position="269"/>
        <end position="292"/>
    </location>
</feature>
<feature type="compositionally biased region" description="Acidic residues" evidence="1">
    <location>
        <begin position="303"/>
        <end position="319"/>
    </location>
</feature>
<evidence type="ECO:0000259" key="2">
    <source>
        <dbReference type="PROSITE" id="PS51998"/>
    </source>
</evidence>
<dbReference type="AlphaFoldDB" id="A0A9W8LV85"/>
<keyword evidence="4" id="KW-1185">Reference proteome</keyword>
<comment type="caution">
    <text evidence="3">The sequence shown here is derived from an EMBL/GenBank/DDBJ whole genome shotgun (WGS) entry which is preliminary data.</text>
</comment>
<dbReference type="OrthoDB" id="552755at2759"/>
<dbReference type="Proteomes" id="UP001140094">
    <property type="component" value="Unassembled WGS sequence"/>
</dbReference>